<keyword evidence="1" id="KW-1185">Reference proteome</keyword>
<dbReference type="Gene3D" id="1.25.10.10">
    <property type="entry name" value="Leucine-rich Repeat Variant"/>
    <property type="match status" value="1"/>
</dbReference>
<dbReference type="GO" id="GO:0000774">
    <property type="term" value="F:adenyl-nucleotide exchange factor activity"/>
    <property type="evidence" value="ECO:0007669"/>
    <property type="project" value="TreeGrafter"/>
</dbReference>
<organism evidence="1 2">
    <name type="scientific">Trichobilharzia regenti</name>
    <name type="common">Nasal bird schistosome</name>
    <dbReference type="NCBI Taxonomy" id="157069"/>
    <lineage>
        <taxon>Eukaryota</taxon>
        <taxon>Metazoa</taxon>
        <taxon>Spiralia</taxon>
        <taxon>Lophotrochozoa</taxon>
        <taxon>Platyhelminthes</taxon>
        <taxon>Trematoda</taxon>
        <taxon>Digenea</taxon>
        <taxon>Strigeidida</taxon>
        <taxon>Schistosomatoidea</taxon>
        <taxon>Schistosomatidae</taxon>
        <taxon>Trichobilharzia</taxon>
    </lineage>
</organism>
<name>A0AA85IQE4_TRIRE</name>
<sequence>MMARNLQGLLRLAVENSEDAPTEVRDPKDAAWLKEALTAHTVDLGKQLTEDVQRLSSLLSSSEPDLNEMKEIMEDLLTLTEDLDLSNDFSVIGGQDVLLKLLFCGPQSLRTDALRLLANLTQNNPKAQSIYTQNGVLARLILLVEEENNLEFLRYLFLAISCLTRGYAAGTSIFMESNGINLLLSALIKQAETEKTEDLLRLVDRGAFLIYCVLQGLSPNNLPSDSLTIAHKLADLLRLLDRPQEHLLASLTVLLCPLDTSSSDKGVIHSEAFDKSFVAWLHRHFDELNKLNDPADEERCEYINRLLKVLK</sequence>
<dbReference type="AlphaFoldDB" id="A0AA85IQE4"/>
<accession>A0AA85IQE4</accession>
<dbReference type="InterPro" id="IPR050693">
    <property type="entry name" value="Hsp70_NEF-Inhibitors"/>
</dbReference>
<dbReference type="SUPFAM" id="SSF48371">
    <property type="entry name" value="ARM repeat"/>
    <property type="match status" value="1"/>
</dbReference>
<proteinExistence type="predicted"/>
<protein>
    <recommendedName>
        <fullName evidence="3">Nucleotide exchange factor Fes1 domain-containing protein</fullName>
    </recommendedName>
</protein>
<reference evidence="2" key="2">
    <citation type="submission" date="2023-11" db="UniProtKB">
        <authorList>
            <consortium name="WormBaseParasite"/>
        </authorList>
    </citation>
    <scope>IDENTIFICATION</scope>
</reference>
<reference evidence="1" key="1">
    <citation type="submission" date="2022-06" db="EMBL/GenBank/DDBJ databases">
        <authorList>
            <person name="Berger JAMES D."/>
            <person name="Berger JAMES D."/>
        </authorList>
    </citation>
    <scope>NUCLEOTIDE SEQUENCE [LARGE SCALE GENOMIC DNA]</scope>
</reference>
<evidence type="ECO:0000313" key="1">
    <source>
        <dbReference type="Proteomes" id="UP000050795"/>
    </source>
</evidence>
<dbReference type="InterPro" id="IPR011989">
    <property type="entry name" value="ARM-like"/>
</dbReference>
<dbReference type="WBParaSite" id="TREG1_101400.1">
    <property type="protein sequence ID" value="TREG1_101400.1"/>
    <property type="gene ID" value="TREG1_101400"/>
</dbReference>
<dbReference type="Proteomes" id="UP000050795">
    <property type="component" value="Unassembled WGS sequence"/>
</dbReference>
<evidence type="ECO:0008006" key="3">
    <source>
        <dbReference type="Google" id="ProtNLM"/>
    </source>
</evidence>
<dbReference type="PANTHER" id="PTHR19316:SF18">
    <property type="entry name" value="HSP70-BINDING PROTEIN 1"/>
    <property type="match status" value="1"/>
</dbReference>
<dbReference type="GO" id="GO:0005783">
    <property type="term" value="C:endoplasmic reticulum"/>
    <property type="evidence" value="ECO:0007669"/>
    <property type="project" value="TreeGrafter"/>
</dbReference>
<dbReference type="InterPro" id="IPR016024">
    <property type="entry name" value="ARM-type_fold"/>
</dbReference>
<dbReference type="PANTHER" id="PTHR19316">
    <property type="entry name" value="PROTEIN FOLDING REGULATOR"/>
    <property type="match status" value="1"/>
</dbReference>
<evidence type="ECO:0000313" key="2">
    <source>
        <dbReference type="WBParaSite" id="TREG1_101400.1"/>
    </source>
</evidence>